<dbReference type="GO" id="GO:0031640">
    <property type="term" value="P:killing of cells of another organism"/>
    <property type="evidence" value="ECO:0007669"/>
    <property type="project" value="UniProtKB-KW"/>
</dbReference>
<evidence type="ECO:0000256" key="4">
    <source>
        <dbReference type="ARBA" id="ARBA00022821"/>
    </source>
</evidence>
<dbReference type="Proteomes" id="UP000029120">
    <property type="component" value="Chromosome 6"/>
</dbReference>
<dbReference type="InterPro" id="IPR010851">
    <property type="entry name" value="DEFL"/>
</dbReference>
<keyword evidence="7" id="KW-1185">Reference proteome</keyword>
<sequence>MLVFSGGNCSLSHKPASALPQDKYCTAILHPEAACLLSECRLYCFNYYNGVGKCKDTKPGGSCVCTYTPSVSY</sequence>
<organism evidence="6 7">
    <name type="scientific">Arabis alpina</name>
    <name type="common">Alpine rock-cress</name>
    <dbReference type="NCBI Taxonomy" id="50452"/>
    <lineage>
        <taxon>Eukaryota</taxon>
        <taxon>Viridiplantae</taxon>
        <taxon>Streptophyta</taxon>
        <taxon>Embryophyta</taxon>
        <taxon>Tracheophyta</taxon>
        <taxon>Spermatophyta</taxon>
        <taxon>Magnoliopsida</taxon>
        <taxon>eudicotyledons</taxon>
        <taxon>Gunneridae</taxon>
        <taxon>Pentapetalae</taxon>
        <taxon>rosids</taxon>
        <taxon>malvids</taxon>
        <taxon>Brassicales</taxon>
        <taxon>Brassicaceae</taxon>
        <taxon>Arabideae</taxon>
        <taxon>Arabis</taxon>
    </lineage>
</organism>
<reference evidence="7" key="1">
    <citation type="journal article" date="2015" name="Nat. Plants">
        <title>Genome expansion of Arabis alpina linked with retrotransposition and reduced symmetric DNA methylation.</title>
        <authorList>
            <person name="Willing E.M."/>
            <person name="Rawat V."/>
            <person name="Mandakova T."/>
            <person name="Maumus F."/>
            <person name="James G.V."/>
            <person name="Nordstroem K.J."/>
            <person name="Becker C."/>
            <person name="Warthmann N."/>
            <person name="Chica C."/>
            <person name="Szarzynska B."/>
            <person name="Zytnicki M."/>
            <person name="Albani M.C."/>
            <person name="Kiefer C."/>
            <person name="Bergonzi S."/>
            <person name="Castaings L."/>
            <person name="Mateos J.L."/>
            <person name="Berns M.C."/>
            <person name="Bujdoso N."/>
            <person name="Piofczyk T."/>
            <person name="de Lorenzo L."/>
            <person name="Barrero-Sicilia C."/>
            <person name="Mateos I."/>
            <person name="Piednoel M."/>
            <person name="Hagmann J."/>
            <person name="Chen-Min-Tao R."/>
            <person name="Iglesias-Fernandez R."/>
            <person name="Schuster S.C."/>
            <person name="Alonso-Blanco C."/>
            <person name="Roudier F."/>
            <person name="Carbonero P."/>
            <person name="Paz-Ares J."/>
            <person name="Davis S.J."/>
            <person name="Pecinka A."/>
            <person name="Quesneville H."/>
            <person name="Colot V."/>
            <person name="Lysak M.A."/>
            <person name="Weigel D."/>
            <person name="Coupland G."/>
            <person name="Schneeberger K."/>
        </authorList>
    </citation>
    <scope>NUCLEOTIDE SEQUENCE [LARGE SCALE GENOMIC DNA]</scope>
    <source>
        <strain evidence="7">cv. Pajares</strain>
    </source>
</reference>
<dbReference type="Pfam" id="PF07333">
    <property type="entry name" value="SLR1-BP"/>
    <property type="match status" value="1"/>
</dbReference>
<evidence type="ECO:0000313" key="6">
    <source>
        <dbReference type="EMBL" id="KFK32488.1"/>
    </source>
</evidence>
<keyword evidence="3" id="KW-0295">Fungicide</keyword>
<evidence type="ECO:0000256" key="5">
    <source>
        <dbReference type="ARBA" id="ARBA00023157"/>
    </source>
</evidence>
<name>A0A087GRI6_ARAAL</name>
<accession>A0A087GRI6</accession>
<protein>
    <submittedName>
        <fullName evidence="6">Uncharacterized protein</fullName>
    </submittedName>
</protein>
<dbReference type="Gramene" id="KFK32488">
    <property type="protein sequence ID" value="KFK32488"/>
    <property type="gene ID" value="AALP_AA6G249100"/>
</dbReference>
<evidence type="ECO:0000256" key="1">
    <source>
        <dbReference type="ARBA" id="ARBA00006722"/>
    </source>
</evidence>
<evidence type="ECO:0000313" key="7">
    <source>
        <dbReference type="Proteomes" id="UP000029120"/>
    </source>
</evidence>
<dbReference type="EMBL" id="CM002874">
    <property type="protein sequence ID" value="KFK32488.1"/>
    <property type="molecule type" value="Genomic_DNA"/>
</dbReference>
<keyword evidence="2" id="KW-0929">Antimicrobial</keyword>
<keyword evidence="4" id="KW-0611">Plant defense</keyword>
<evidence type="ECO:0000256" key="2">
    <source>
        <dbReference type="ARBA" id="ARBA00022529"/>
    </source>
</evidence>
<proteinExistence type="inferred from homology"/>
<gene>
    <name evidence="6" type="ordered locus">AALP_Aa6g249100</name>
</gene>
<dbReference type="AlphaFoldDB" id="A0A087GRI6"/>
<dbReference type="GO" id="GO:0050832">
    <property type="term" value="P:defense response to fungus"/>
    <property type="evidence" value="ECO:0007669"/>
    <property type="project" value="UniProtKB-KW"/>
</dbReference>
<comment type="similarity">
    <text evidence="1">Belongs to the DEFL family.</text>
</comment>
<keyword evidence="5" id="KW-1015">Disulfide bond</keyword>
<evidence type="ECO:0000256" key="3">
    <source>
        <dbReference type="ARBA" id="ARBA00022577"/>
    </source>
</evidence>